<dbReference type="AlphaFoldDB" id="A0A091CX31"/>
<name>A0A091CX31_FUKDA</name>
<dbReference type="EMBL" id="KN123809">
    <property type="protein sequence ID" value="KFO23232.1"/>
    <property type="molecule type" value="Genomic_DNA"/>
</dbReference>
<dbReference type="Proteomes" id="UP000028990">
    <property type="component" value="Unassembled WGS sequence"/>
</dbReference>
<evidence type="ECO:0000313" key="2">
    <source>
        <dbReference type="Proteomes" id="UP000028990"/>
    </source>
</evidence>
<proteinExistence type="predicted"/>
<accession>A0A091CX31</accession>
<sequence>MAPGWPFSKVAPVILAPGLRLTSTAVAPECGRSDGHQLAVPPPRVPLRLLSPAALRLGKHLSFGDDTTSADAGDFPQLSRSNTLAALGEAFAMAPSRMLPLNAEAGTS</sequence>
<evidence type="ECO:0000313" key="1">
    <source>
        <dbReference type="EMBL" id="KFO23232.1"/>
    </source>
</evidence>
<reference evidence="1 2" key="1">
    <citation type="submission" date="2013-11" db="EMBL/GenBank/DDBJ databases">
        <title>The Damaraland mole rat (Fukomys damarensis) genome and evolution of African mole rats.</title>
        <authorList>
            <person name="Gladyshev V.N."/>
            <person name="Fang X."/>
        </authorList>
    </citation>
    <scope>NUCLEOTIDE SEQUENCE [LARGE SCALE GENOMIC DNA]</scope>
    <source>
        <tissue evidence="1">Liver</tissue>
    </source>
</reference>
<gene>
    <name evidence="1" type="ORF">H920_15397</name>
</gene>
<keyword evidence="2" id="KW-1185">Reference proteome</keyword>
<protein>
    <submittedName>
        <fullName evidence="1">Uncharacterized protein</fullName>
    </submittedName>
</protein>
<organism evidence="1 2">
    <name type="scientific">Fukomys damarensis</name>
    <name type="common">Damaraland mole rat</name>
    <name type="synonym">Cryptomys damarensis</name>
    <dbReference type="NCBI Taxonomy" id="885580"/>
    <lineage>
        <taxon>Eukaryota</taxon>
        <taxon>Metazoa</taxon>
        <taxon>Chordata</taxon>
        <taxon>Craniata</taxon>
        <taxon>Vertebrata</taxon>
        <taxon>Euteleostomi</taxon>
        <taxon>Mammalia</taxon>
        <taxon>Eutheria</taxon>
        <taxon>Euarchontoglires</taxon>
        <taxon>Glires</taxon>
        <taxon>Rodentia</taxon>
        <taxon>Hystricomorpha</taxon>
        <taxon>Bathyergidae</taxon>
        <taxon>Fukomys</taxon>
    </lineage>
</organism>